<feature type="region of interest" description="Disordered" evidence="1">
    <location>
        <begin position="167"/>
        <end position="211"/>
    </location>
</feature>
<name>A0A0P0VF06_ORYSJ</name>
<evidence type="ECO:0000313" key="2">
    <source>
        <dbReference type="EMBL" id="BAS77098.1"/>
    </source>
</evidence>
<reference evidence="3" key="1">
    <citation type="journal article" date="2005" name="Nature">
        <title>The map-based sequence of the rice genome.</title>
        <authorList>
            <consortium name="International rice genome sequencing project (IRGSP)"/>
            <person name="Matsumoto T."/>
            <person name="Wu J."/>
            <person name="Kanamori H."/>
            <person name="Katayose Y."/>
            <person name="Fujisawa M."/>
            <person name="Namiki N."/>
            <person name="Mizuno H."/>
            <person name="Yamamoto K."/>
            <person name="Antonio B.A."/>
            <person name="Baba T."/>
            <person name="Sakata K."/>
            <person name="Nagamura Y."/>
            <person name="Aoki H."/>
            <person name="Arikawa K."/>
            <person name="Arita K."/>
            <person name="Bito T."/>
            <person name="Chiden Y."/>
            <person name="Fujitsuka N."/>
            <person name="Fukunaka R."/>
            <person name="Hamada M."/>
            <person name="Harada C."/>
            <person name="Hayashi A."/>
            <person name="Hijishita S."/>
            <person name="Honda M."/>
            <person name="Hosokawa S."/>
            <person name="Ichikawa Y."/>
            <person name="Idonuma A."/>
            <person name="Iijima M."/>
            <person name="Ikeda M."/>
            <person name="Ikeno M."/>
            <person name="Ito K."/>
            <person name="Ito S."/>
            <person name="Ito T."/>
            <person name="Ito Y."/>
            <person name="Ito Y."/>
            <person name="Iwabuchi A."/>
            <person name="Kamiya K."/>
            <person name="Karasawa W."/>
            <person name="Kurita K."/>
            <person name="Katagiri S."/>
            <person name="Kikuta A."/>
            <person name="Kobayashi H."/>
            <person name="Kobayashi N."/>
            <person name="Machita K."/>
            <person name="Maehara T."/>
            <person name="Masukawa M."/>
            <person name="Mizubayashi T."/>
            <person name="Mukai Y."/>
            <person name="Nagasaki H."/>
            <person name="Nagata Y."/>
            <person name="Naito S."/>
            <person name="Nakashima M."/>
            <person name="Nakama Y."/>
            <person name="Nakamichi Y."/>
            <person name="Nakamura M."/>
            <person name="Meguro A."/>
            <person name="Negishi M."/>
            <person name="Ohta I."/>
            <person name="Ohta T."/>
            <person name="Okamoto M."/>
            <person name="Ono N."/>
            <person name="Saji S."/>
            <person name="Sakaguchi M."/>
            <person name="Sakai K."/>
            <person name="Shibata M."/>
            <person name="Shimokawa T."/>
            <person name="Song J."/>
            <person name="Takazaki Y."/>
            <person name="Terasawa K."/>
            <person name="Tsugane M."/>
            <person name="Tsuji K."/>
            <person name="Ueda S."/>
            <person name="Waki K."/>
            <person name="Yamagata H."/>
            <person name="Yamamoto M."/>
            <person name="Yamamoto S."/>
            <person name="Yamane H."/>
            <person name="Yoshiki S."/>
            <person name="Yoshihara R."/>
            <person name="Yukawa K."/>
            <person name="Zhong H."/>
            <person name="Yano M."/>
            <person name="Yuan Q."/>
            <person name="Ouyang S."/>
            <person name="Liu J."/>
            <person name="Jones K.M."/>
            <person name="Gansberger K."/>
            <person name="Moffat K."/>
            <person name="Hill J."/>
            <person name="Bera J."/>
            <person name="Fadrosh D."/>
            <person name="Jin S."/>
            <person name="Johri S."/>
            <person name="Kim M."/>
            <person name="Overton L."/>
            <person name="Reardon M."/>
            <person name="Tsitrin T."/>
            <person name="Vuong H."/>
            <person name="Weaver B."/>
            <person name="Ciecko A."/>
            <person name="Tallon L."/>
            <person name="Jackson J."/>
            <person name="Pai G."/>
            <person name="Aken S.V."/>
            <person name="Utterback T."/>
            <person name="Reidmuller S."/>
            <person name="Feldblyum T."/>
            <person name="Hsiao J."/>
            <person name="Zismann V."/>
            <person name="Iobst S."/>
            <person name="de Vazeille A.R."/>
            <person name="Buell C.R."/>
            <person name="Ying K."/>
            <person name="Li Y."/>
            <person name="Lu T."/>
            <person name="Huang Y."/>
            <person name="Zhao Q."/>
            <person name="Feng Q."/>
            <person name="Zhang L."/>
            <person name="Zhu J."/>
            <person name="Weng Q."/>
            <person name="Mu J."/>
            <person name="Lu Y."/>
            <person name="Fan D."/>
            <person name="Liu Y."/>
            <person name="Guan J."/>
            <person name="Zhang Y."/>
            <person name="Yu S."/>
            <person name="Liu X."/>
            <person name="Zhang Y."/>
            <person name="Hong G."/>
            <person name="Han B."/>
            <person name="Choisne N."/>
            <person name="Demange N."/>
            <person name="Orjeda G."/>
            <person name="Samain S."/>
            <person name="Cattolico L."/>
            <person name="Pelletier E."/>
            <person name="Couloux A."/>
            <person name="Segurens B."/>
            <person name="Wincker P."/>
            <person name="D'Hont A."/>
            <person name="Scarpelli C."/>
            <person name="Weissenbach J."/>
            <person name="Salanoubat M."/>
            <person name="Quetier F."/>
            <person name="Yu Y."/>
            <person name="Kim H.R."/>
            <person name="Rambo T."/>
            <person name="Currie J."/>
            <person name="Collura K."/>
            <person name="Luo M."/>
            <person name="Yang T."/>
            <person name="Ammiraju J.S.S."/>
            <person name="Engler F."/>
            <person name="Soderlund C."/>
            <person name="Wing R.A."/>
            <person name="Palmer L.E."/>
            <person name="de la Bastide M."/>
            <person name="Spiegel L."/>
            <person name="Nascimento L."/>
            <person name="Zutavern T."/>
            <person name="O'Shaughnessy A."/>
            <person name="Dike S."/>
            <person name="Dedhia N."/>
            <person name="Preston R."/>
            <person name="Balija V."/>
            <person name="McCombie W.R."/>
            <person name="Chow T."/>
            <person name="Chen H."/>
            <person name="Chung M."/>
            <person name="Chen C."/>
            <person name="Shaw J."/>
            <person name="Wu H."/>
            <person name="Hsiao K."/>
            <person name="Chao Y."/>
            <person name="Chu M."/>
            <person name="Cheng C."/>
            <person name="Hour A."/>
            <person name="Lee P."/>
            <person name="Lin S."/>
            <person name="Lin Y."/>
            <person name="Liou J."/>
            <person name="Liu S."/>
            <person name="Hsing Y."/>
            <person name="Raghuvanshi S."/>
            <person name="Mohanty A."/>
            <person name="Bharti A.K."/>
            <person name="Gaur A."/>
            <person name="Gupta V."/>
            <person name="Kumar D."/>
            <person name="Ravi V."/>
            <person name="Vij S."/>
            <person name="Kapur A."/>
            <person name="Khurana P."/>
            <person name="Khurana P."/>
            <person name="Khurana J.P."/>
            <person name="Tyagi A.K."/>
            <person name="Gaikwad K."/>
            <person name="Singh A."/>
            <person name="Dalal V."/>
            <person name="Srivastava S."/>
            <person name="Dixit A."/>
            <person name="Pal A.K."/>
            <person name="Ghazi I.A."/>
            <person name="Yadav M."/>
            <person name="Pandit A."/>
            <person name="Bhargava A."/>
            <person name="Sureshbabu K."/>
            <person name="Batra K."/>
            <person name="Sharma T.R."/>
            <person name="Mohapatra T."/>
            <person name="Singh N.K."/>
            <person name="Messing J."/>
            <person name="Nelson A.B."/>
            <person name="Fuks G."/>
            <person name="Kavchok S."/>
            <person name="Keizer G."/>
            <person name="Linton E."/>
            <person name="Llaca V."/>
            <person name="Song R."/>
            <person name="Tanyolac B."/>
            <person name="Young S."/>
            <person name="Ho-Il K."/>
            <person name="Hahn J.H."/>
            <person name="Sangsakoo G."/>
            <person name="Vanavichit A."/>
            <person name="de Mattos Luiz.A.T."/>
            <person name="Zimmer P.D."/>
            <person name="Malone G."/>
            <person name="Dellagostin O."/>
            <person name="de Oliveira A.C."/>
            <person name="Bevan M."/>
            <person name="Bancroft I."/>
            <person name="Minx P."/>
            <person name="Cordum H."/>
            <person name="Wilson R."/>
            <person name="Cheng Z."/>
            <person name="Jin W."/>
            <person name="Jiang J."/>
            <person name="Leong S.A."/>
            <person name="Iwama H."/>
            <person name="Gojobori T."/>
            <person name="Itoh T."/>
            <person name="Niimura Y."/>
            <person name="Fujii Y."/>
            <person name="Habara T."/>
            <person name="Sakai H."/>
            <person name="Sato Y."/>
            <person name="Wilson G."/>
            <person name="Kumar K."/>
            <person name="McCouch S."/>
            <person name="Juretic N."/>
            <person name="Hoen D."/>
            <person name="Wright S."/>
            <person name="Bruskiewich R."/>
            <person name="Bureau T."/>
            <person name="Miyao A."/>
            <person name="Hirochika H."/>
            <person name="Nishikawa T."/>
            <person name="Kadowaki K."/>
            <person name="Sugiura M."/>
            <person name="Burr B."/>
            <person name="Sasaki T."/>
        </authorList>
    </citation>
    <scope>NUCLEOTIDE SEQUENCE [LARGE SCALE GENOMIC DNA]</scope>
    <source>
        <strain evidence="3">cv. Nipponbare</strain>
    </source>
</reference>
<gene>
    <name evidence="2" type="ordered locus">Os02g0159950</name>
    <name evidence="2" type="ORF">OSNPB_020159950</name>
</gene>
<dbReference type="Gramene" id="Os02t0159950-00">
    <property type="protein sequence ID" value="Os02t0159950-00"/>
    <property type="gene ID" value="Os02g0159950"/>
</dbReference>
<proteinExistence type="predicted"/>
<dbReference type="Proteomes" id="UP000059680">
    <property type="component" value="Chromosome 2"/>
</dbReference>
<reference evidence="2 3" key="2">
    <citation type="journal article" date="2013" name="Plant Cell Physiol.">
        <title>Rice Annotation Project Database (RAP-DB): an integrative and interactive database for rice genomics.</title>
        <authorList>
            <person name="Sakai H."/>
            <person name="Lee S.S."/>
            <person name="Tanaka T."/>
            <person name="Numa H."/>
            <person name="Kim J."/>
            <person name="Kawahara Y."/>
            <person name="Wakimoto H."/>
            <person name="Yang C.C."/>
            <person name="Iwamoto M."/>
            <person name="Abe T."/>
            <person name="Yamada Y."/>
            <person name="Muto A."/>
            <person name="Inokuchi H."/>
            <person name="Ikemura T."/>
            <person name="Matsumoto T."/>
            <person name="Sasaki T."/>
            <person name="Itoh T."/>
        </authorList>
    </citation>
    <scope>NUCLEOTIDE SEQUENCE [LARGE SCALE GENOMIC DNA]</scope>
    <source>
        <strain evidence="3">cv. Nipponbare</strain>
    </source>
</reference>
<dbReference type="AlphaFoldDB" id="A0A0P0VF06"/>
<feature type="compositionally biased region" description="Low complexity" evidence="1">
    <location>
        <begin position="181"/>
        <end position="211"/>
    </location>
</feature>
<dbReference type="PANTHER" id="PTHR37449">
    <property type="match status" value="1"/>
</dbReference>
<protein>
    <submittedName>
        <fullName evidence="2">Os02g0159950 protein</fullName>
    </submittedName>
</protein>
<dbReference type="EMBL" id="AP014958">
    <property type="protein sequence ID" value="BAS77098.1"/>
    <property type="molecule type" value="Genomic_DNA"/>
</dbReference>
<reference evidence="2 3" key="3">
    <citation type="journal article" date="2013" name="Rice">
        <title>Improvement of the Oryza sativa Nipponbare reference genome using next generation sequence and optical map data.</title>
        <authorList>
            <person name="Kawahara Y."/>
            <person name="de la Bastide M."/>
            <person name="Hamilton J.P."/>
            <person name="Kanamori H."/>
            <person name="McCombie W.R."/>
            <person name="Ouyang S."/>
            <person name="Schwartz D.C."/>
            <person name="Tanaka T."/>
            <person name="Wu J."/>
            <person name="Zhou S."/>
            <person name="Childs K.L."/>
            <person name="Davidson R.M."/>
            <person name="Lin H."/>
            <person name="Quesada-Ocampo L."/>
            <person name="Vaillancourt B."/>
            <person name="Sakai H."/>
            <person name="Lee S.S."/>
            <person name="Kim J."/>
            <person name="Numa H."/>
            <person name="Itoh T."/>
            <person name="Buell C.R."/>
            <person name="Matsumoto T."/>
        </authorList>
    </citation>
    <scope>NUCLEOTIDE SEQUENCE [LARGE SCALE GENOMIC DNA]</scope>
    <source>
        <strain evidence="3">cv. Nipponbare</strain>
    </source>
</reference>
<accession>A0A0P0VF06</accession>
<dbReference type="PaxDb" id="39947-A0A0P0VF06"/>
<organism evidence="2 3">
    <name type="scientific">Oryza sativa subsp. japonica</name>
    <name type="common">Rice</name>
    <dbReference type="NCBI Taxonomy" id="39947"/>
    <lineage>
        <taxon>Eukaryota</taxon>
        <taxon>Viridiplantae</taxon>
        <taxon>Streptophyta</taxon>
        <taxon>Embryophyta</taxon>
        <taxon>Tracheophyta</taxon>
        <taxon>Spermatophyta</taxon>
        <taxon>Magnoliopsida</taxon>
        <taxon>Liliopsida</taxon>
        <taxon>Poales</taxon>
        <taxon>Poaceae</taxon>
        <taxon>BOP clade</taxon>
        <taxon>Oryzoideae</taxon>
        <taxon>Oryzeae</taxon>
        <taxon>Oryzinae</taxon>
        <taxon>Oryza</taxon>
        <taxon>Oryza sativa</taxon>
    </lineage>
</organism>
<sequence>MECLWQQEQGLYHRYTITCICTRNSVLTLREASLSLPSPRWPHRESISSMKIMEGAFSRAIWNRFVTSFSLSPIHLERRSDEDILQMWNRPLSRRLWPSKICPSPVARTGGRLSMASACLQNSNCGNSTGSTTASCSACFAPSSPETSLHLTLGFSETIAEWSPARSLARSDSSSPPPHFALPSSAAAAGGVASSPAAGRSASRISSARAM</sequence>
<evidence type="ECO:0000313" key="3">
    <source>
        <dbReference type="Proteomes" id="UP000059680"/>
    </source>
</evidence>
<dbReference type="PANTHER" id="PTHR37449:SF1">
    <property type="entry name" value="OS02G0159950 PROTEIN"/>
    <property type="match status" value="1"/>
</dbReference>
<dbReference type="InParanoid" id="A0A0P0VF06"/>
<evidence type="ECO:0000256" key="1">
    <source>
        <dbReference type="SAM" id="MobiDB-lite"/>
    </source>
</evidence>
<keyword evidence="3" id="KW-1185">Reference proteome</keyword>